<name>A0A498J7T8_MALDO</name>
<proteinExistence type="predicted"/>
<dbReference type="Gene3D" id="1.10.101.10">
    <property type="entry name" value="PGBD-like superfamily/PGBD"/>
    <property type="match status" value="1"/>
</dbReference>
<dbReference type="EMBL" id="RDQH01000335">
    <property type="protein sequence ID" value="RXH89471.1"/>
    <property type="molecule type" value="Genomic_DNA"/>
</dbReference>
<evidence type="ECO:0000256" key="1">
    <source>
        <dbReference type="SAM" id="SignalP"/>
    </source>
</evidence>
<sequence length="95" mass="10630">MASKCTLSLFTITFLFVLLSLFSHATSSETHNKNTSPFEFLNHLKGCHKGDKYFCSPPASSPSQLESSIKTYQLNYSLNSTVKLDAETVRNMMKS</sequence>
<evidence type="ECO:0000313" key="2">
    <source>
        <dbReference type="EMBL" id="RXH89471.1"/>
    </source>
</evidence>
<accession>A0A498J7T8</accession>
<reference evidence="2 3" key="1">
    <citation type="submission" date="2018-10" db="EMBL/GenBank/DDBJ databases">
        <title>A high-quality apple genome assembly.</title>
        <authorList>
            <person name="Hu J."/>
        </authorList>
    </citation>
    <scope>NUCLEOTIDE SEQUENCE [LARGE SCALE GENOMIC DNA]</scope>
    <source>
        <strain evidence="3">cv. HFTH1</strain>
        <tissue evidence="2">Young leaf</tissue>
    </source>
</reference>
<dbReference type="InterPro" id="IPR036366">
    <property type="entry name" value="PGBDSf"/>
</dbReference>
<feature type="signal peptide" evidence="1">
    <location>
        <begin position="1"/>
        <end position="27"/>
    </location>
</feature>
<comment type="caution">
    <text evidence="2">The sequence shown here is derived from an EMBL/GenBank/DDBJ whole genome shotgun (WGS) entry which is preliminary data.</text>
</comment>
<dbReference type="Proteomes" id="UP000290289">
    <property type="component" value="Chromosome 9"/>
</dbReference>
<protein>
    <submittedName>
        <fullName evidence="2">Uncharacterized protein</fullName>
    </submittedName>
</protein>
<dbReference type="AlphaFoldDB" id="A0A498J7T8"/>
<organism evidence="2 3">
    <name type="scientific">Malus domestica</name>
    <name type="common">Apple</name>
    <name type="synonym">Pyrus malus</name>
    <dbReference type="NCBI Taxonomy" id="3750"/>
    <lineage>
        <taxon>Eukaryota</taxon>
        <taxon>Viridiplantae</taxon>
        <taxon>Streptophyta</taxon>
        <taxon>Embryophyta</taxon>
        <taxon>Tracheophyta</taxon>
        <taxon>Spermatophyta</taxon>
        <taxon>Magnoliopsida</taxon>
        <taxon>eudicotyledons</taxon>
        <taxon>Gunneridae</taxon>
        <taxon>Pentapetalae</taxon>
        <taxon>rosids</taxon>
        <taxon>fabids</taxon>
        <taxon>Rosales</taxon>
        <taxon>Rosaceae</taxon>
        <taxon>Amygdaloideae</taxon>
        <taxon>Maleae</taxon>
        <taxon>Malus</taxon>
    </lineage>
</organism>
<dbReference type="STRING" id="3750.A0A498J7T8"/>
<evidence type="ECO:0000313" key="3">
    <source>
        <dbReference type="Proteomes" id="UP000290289"/>
    </source>
</evidence>
<feature type="chain" id="PRO_5019798197" evidence="1">
    <location>
        <begin position="28"/>
        <end position="95"/>
    </location>
</feature>
<keyword evidence="1" id="KW-0732">Signal</keyword>
<gene>
    <name evidence="2" type="ORF">DVH24_031828</name>
</gene>
<keyword evidence="3" id="KW-1185">Reference proteome</keyword>